<dbReference type="GO" id="GO:0008360">
    <property type="term" value="P:regulation of cell shape"/>
    <property type="evidence" value="ECO:0007669"/>
    <property type="project" value="UniProtKB-KW"/>
</dbReference>
<sequence length="805" mass="85817">MSAPEGDGSRVTSVLAHLGSMVAVAAILGVVTAGLAIPFATVVGMTAQDVADSVNDLPDELETKALPQRTRILAKDGSTLATLYDENRVNVPLTQVSKTMRQAIVAIEDYRFYQHGALDLKGTLRAFVTNQASGSTRQGGSSITQQMVKLTLLNQAKTEAERKAAMEDTFARKIRELQYAIGFEKNYSKDWILERYLNIAYFGDGVYGIQAAARHYFSKDARKLNLRESATLAGLVKNPVGYDPTSFPDKALARRNLVLDRMAQLNVVATKTAESTKNQDLNLKITPNRNGCLFSEAPFFCDYVVNYLKADPALGKTREERADLLTSGGLTIKTTIDPRFQKAADKSVQSHVYAPEQAVGALALLEPKTGNVRALSQSRPMGSKKGKGETYINYTVPKEVGGARGFQAGSTFKVFVLAQAINQKIPLTTTIDSPERKTFQEEAYENCGGVPYGNGEFSVPNSTQSGPMNLYTGTRLSVNTFFMALEQMTGLCKPYSLARKMGVNLTNPNGGAEGAAERVPNFPLGVADATPLEMAEAYATFAARGVHCDARPVAVIQDANGTTVKKYSKKCDRVMPAASADAVNDILRGVNEAGGFGYQNNIQPNQPSAGKTGTTNSANSVWFVGYTPTLAGASMIAGANADGSPSSLIGKSVGGTRLFNASGSGTAGPMWGDTFKAIQQWLPDENFVKPDASAIAGVPKMVPSTGGMSPSQATDLLEQAGFQVADGGMRDTGYPRGTVAYTNPSGGSQAPSGSVVTLYISTGQRNVAPKPDPKPSTTSKPEDRSSPRDRDDDDDRGRGRGRGRG</sequence>
<dbReference type="FunFam" id="1.10.3810.10:FF:000001">
    <property type="entry name" value="Penicillin-binding protein 1A"/>
    <property type="match status" value="1"/>
</dbReference>
<evidence type="ECO:0000256" key="12">
    <source>
        <dbReference type="ARBA" id="ARBA00034000"/>
    </source>
</evidence>
<comment type="similarity">
    <text evidence="1">In the C-terminal section; belongs to the transpeptidase family.</text>
</comment>
<dbReference type="InterPro" id="IPR001460">
    <property type="entry name" value="PCN-bd_Tpept"/>
</dbReference>
<evidence type="ECO:0000313" key="17">
    <source>
        <dbReference type="EMBL" id="NYG59021.1"/>
    </source>
</evidence>
<keyword evidence="9" id="KW-0573">Peptidoglycan synthesis</keyword>
<keyword evidence="7" id="KW-0378">Hydrolase</keyword>
<dbReference type="PANTHER" id="PTHR32282">
    <property type="entry name" value="BINDING PROTEIN TRANSPEPTIDASE, PUTATIVE-RELATED"/>
    <property type="match status" value="1"/>
</dbReference>
<evidence type="ECO:0000256" key="9">
    <source>
        <dbReference type="ARBA" id="ARBA00022984"/>
    </source>
</evidence>
<evidence type="ECO:0000256" key="6">
    <source>
        <dbReference type="ARBA" id="ARBA00022679"/>
    </source>
</evidence>
<dbReference type="GO" id="GO:0009252">
    <property type="term" value="P:peptidoglycan biosynthetic process"/>
    <property type="evidence" value="ECO:0007669"/>
    <property type="project" value="UniProtKB-KW"/>
</dbReference>
<feature type="transmembrane region" description="Helical" evidence="15">
    <location>
        <begin position="21"/>
        <end position="45"/>
    </location>
</feature>
<dbReference type="SMART" id="SM00740">
    <property type="entry name" value="PASTA"/>
    <property type="match status" value="1"/>
</dbReference>
<dbReference type="PROSITE" id="PS51178">
    <property type="entry name" value="PASTA"/>
    <property type="match status" value="1"/>
</dbReference>
<evidence type="ECO:0000256" key="10">
    <source>
        <dbReference type="ARBA" id="ARBA00023268"/>
    </source>
</evidence>
<feature type="region of interest" description="Disordered" evidence="14">
    <location>
        <begin position="728"/>
        <end position="805"/>
    </location>
</feature>
<evidence type="ECO:0000256" key="3">
    <source>
        <dbReference type="ARBA" id="ARBA00022645"/>
    </source>
</evidence>
<evidence type="ECO:0000256" key="14">
    <source>
        <dbReference type="SAM" id="MobiDB-lite"/>
    </source>
</evidence>
<dbReference type="AlphaFoldDB" id="A0A7Y9UQW7"/>
<dbReference type="CDD" id="cd06577">
    <property type="entry name" value="PASTA_pknB"/>
    <property type="match status" value="1"/>
</dbReference>
<dbReference type="Gene3D" id="1.10.3810.10">
    <property type="entry name" value="Biosynthetic peptidoglycan transglycosylase-like"/>
    <property type="match status" value="1"/>
</dbReference>
<dbReference type="GO" id="GO:0006508">
    <property type="term" value="P:proteolysis"/>
    <property type="evidence" value="ECO:0007669"/>
    <property type="project" value="UniProtKB-KW"/>
</dbReference>
<accession>A0A7Y9UQW7</accession>
<dbReference type="RefSeq" id="WP_179502116.1">
    <property type="nucleotide sequence ID" value="NZ_JACCAA010000001.1"/>
</dbReference>
<gene>
    <name evidence="17" type="ORF">BJ980_001944</name>
</gene>
<dbReference type="Proteomes" id="UP000540656">
    <property type="component" value="Unassembled WGS sequence"/>
</dbReference>
<keyword evidence="8" id="KW-0133">Cell shape</keyword>
<comment type="catalytic activity">
    <reaction evidence="12">
        <text>Preferential cleavage: (Ac)2-L-Lys-D-Ala-|-D-Ala. Also transpeptidation of peptidyl-alanyl moieties that are N-acyl substituents of D-alanine.</text>
        <dbReference type="EC" id="3.4.16.4"/>
    </reaction>
</comment>
<dbReference type="Pfam" id="PF00912">
    <property type="entry name" value="Transgly"/>
    <property type="match status" value="1"/>
</dbReference>
<evidence type="ECO:0000256" key="11">
    <source>
        <dbReference type="ARBA" id="ARBA00023316"/>
    </source>
</evidence>
<dbReference type="InterPro" id="IPR050396">
    <property type="entry name" value="Glycosyltr_51/Transpeptidase"/>
</dbReference>
<reference evidence="17 18" key="1">
    <citation type="submission" date="2020-07" db="EMBL/GenBank/DDBJ databases">
        <title>Sequencing the genomes of 1000 actinobacteria strains.</title>
        <authorList>
            <person name="Klenk H.-P."/>
        </authorList>
    </citation>
    <scope>NUCLEOTIDE SEQUENCE [LARGE SCALE GENOMIC DNA]</scope>
    <source>
        <strain evidence="17 18">DSM 23819</strain>
    </source>
</reference>
<dbReference type="InterPro" id="IPR012338">
    <property type="entry name" value="Beta-lactam/transpept-like"/>
</dbReference>
<evidence type="ECO:0000313" key="18">
    <source>
        <dbReference type="Proteomes" id="UP000540656"/>
    </source>
</evidence>
<dbReference type="PANTHER" id="PTHR32282:SF33">
    <property type="entry name" value="PEPTIDOGLYCAN GLYCOSYLTRANSFERASE"/>
    <property type="match status" value="1"/>
</dbReference>
<proteinExistence type="inferred from homology"/>
<evidence type="ECO:0000259" key="16">
    <source>
        <dbReference type="PROSITE" id="PS51178"/>
    </source>
</evidence>
<keyword evidence="18" id="KW-1185">Reference proteome</keyword>
<evidence type="ECO:0000256" key="1">
    <source>
        <dbReference type="ARBA" id="ARBA00007090"/>
    </source>
</evidence>
<evidence type="ECO:0000256" key="13">
    <source>
        <dbReference type="ARBA" id="ARBA00049902"/>
    </source>
</evidence>
<feature type="domain" description="PASTA" evidence="16">
    <location>
        <begin position="697"/>
        <end position="762"/>
    </location>
</feature>
<evidence type="ECO:0000256" key="15">
    <source>
        <dbReference type="SAM" id="Phobius"/>
    </source>
</evidence>
<dbReference type="EMBL" id="JACCAA010000001">
    <property type="protein sequence ID" value="NYG59021.1"/>
    <property type="molecule type" value="Genomic_DNA"/>
</dbReference>
<dbReference type="SUPFAM" id="SSF56601">
    <property type="entry name" value="beta-lactamase/transpeptidase-like"/>
    <property type="match status" value="1"/>
</dbReference>
<evidence type="ECO:0000256" key="2">
    <source>
        <dbReference type="ARBA" id="ARBA00007739"/>
    </source>
</evidence>
<evidence type="ECO:0000256" key="4">
    <source>
        <dbReference type="ARBA" id="ARBA00022670"/>
    </source>
</evidence>
<keyword evidence="3 17" id="KW-0121">Carboxypeptidase</keyword>
<keyword evidence="4" id="KW-0645">Protease</keyword>
<keyword evidence="5" id="KW-0328">Glycosyltransferase</keyword>
<dbReference type="GO" id="GO:0008955">
    <property type="term" value="F:peptidoglycan glycosyltransferase activity"/>
    <property type="evidence" value="ECO:0007669"/>
    <property type="project" value="UniProtKB-EC"/>
</dbReference>
<dbReference type="GO" id="GO:0008658">
    <property type="term" value="F:penicillin binding"/>
    <property type="evidence" value="ECO:0007669"/>
    <property type="project" value="InterPro"/>
</dbReference>
<keyword evidence="6" id="KW-0808">Transferase</keyword>
<comment type="caution">
    <text evidence="17">The sequence shown here is derived from an EMBL/GenBank/DDBJ whole genome shotgun (WGS) entry which is preliminary data.</text>
</comment>
<keyword evidence="15" id="KW-1133">Transmembrane helix</keyword>
<dbReference type="InterPro" id="IPR036950">
    <property type="entry name" value="PBP_transglycosylase"/>
</dbReference>
<evidence type="ECO:0000256" key="5">
    <source>
        <dbReference type="ARBA" id="ARBA00022676"/>
    </source>
</evidence>
<dbReference type="Pfam" id="PF03793">
    <property type="entry name" value="PASTA"/>
    <property type="match status" value="1"/>
</dbReference>
<dbReference type="GO" id="GO:0071555">
    <property type="term" value="P:cell wall organization"/>
    <property type="evidence" value="ECO:0007669"/>
    <property type="project" value="UniProtKB-KW"/>
</dbReference>
<keyword evidence="15" id="KW-0472">Membrane</keyword>
<feature type="compositionally biased region" description="Polar residues" evidence="14">
    <location>
        <begin position="740"/>
        <end position="765"/>
    </location>
</feature>
<name>A0A7Y9UQW7_9ACTN</name>
<comment type="similarity">
    <text evidence="2">In the N-terminal section; belongs to the glycosyltransferase 51 family.</text>
</comment>
<dbReference type="Pfam" id="PF00905">
    <property type="entry name" value="Transpeptidase"/>
    <property type="match status" value="1"/>
</dbReference>
<dbReference type="GO" id="GO:0030288">
    <property type="term" value="C:outer membrane-bounded periplasmic space"/>
    <property type="evidence" value="ECO:0007669"/>
    <property type="project" value="TreeGrafter"/>
</dbReference>
<dbReference type="InterPro" id="IPR023346">
    <property type="entry name" value="Lysozyme-like_dom_sf"/>
</dbReference>
<keyword evidence="15" id="KW-0812">Transmembrane</keyword>
<dbReference type="InterPro" id="IPR005543">
    <property type="entry name" value="PASTA_dom"/>
</dbReference>
<evidence type="ECO:0000256" key="8">
    <source>
        <dbReference type="ARBA" id="ARBA00022960"/>
    </source>
</evidence>
<keyword evidence="10" id="KW-0511">Multifunctional enzyme</keyword>
<comment type="catalytic activity">
    <reaction evidence="13">
        <text>[GlcNAc-(1-&gt;4)-Mur2Ac(oyl-L-Ala-gamma-D-Glu-L-Lys-D-Ala-D-Ala)](n)-di-trans,octa-cis-undecaprenyl diphosphate + beta-D-GlcNAc-(1-&gt;4)-Mur2Ac(oyl-L-Ala-gamma-D-Glu-L-Lys-D-Ala-D-Ala)-di-trans,octa-cis-undecaprenyl diphosphate = [GlcNAc-(1-&gt;4)-Mur2Ac(oyl-L-Ala-gamma-D-Glu-L-Lys-D-Ala-D-Ala)](n+1)-di-trans,octa-cis-undecaprenyl diphosphate + di-trans,octa-cis-undecaprenyl diphosphate + H(+)</text>
        <dbReference type="Rhea" id="RHEA:23708"/>
        <dbReference type="Rhea" id="RHEA-COMP:9602"/>
        <dbReference type="Rhea" id="RHEA-COMP:9603"/>
        <dbReference type="ChEBI" id="CHEBI:15378"/>
        <dbReference type="ChEBI" id="CHEBI:58405"/>
        <dbReference type="ChEBI" id="CHEBI:60033"/>
        <dbReference type="ChEBI" id="CHEBI:78435"/>
        <dbReference type="EC" id="2.4.99.28"/>
    </reaction>
</comment>
<protein>
    <submittedName>
        <fullName evidence="17">Membrane peptidoglycan carboxypeptidase</fullName>
    </submittedName>
</protein>
<dbReference type="InterPro" id="IPR001264">
    <property type="entry name" value="Glyco_trans_51"/>
</dbReference>
<dbReference type="Gene3D" id="3.40.710.10">
    <property type="entry name" value="DD-peptidase/beta-lactamase superfamily"/>
    <property type="match status" value="1"/>
</dbReference>
<dbReference type="GO" id="GO:0009002">
    <property type="term" value="F:serine-type D-Ala-D-Ala carboxypeptidase activity"/>
    <property type="evidence" value="ECO:0007669"/>
    <property type="project" value="UniProtKB-EC"/>
</dbReference>
<evidence type="ECO:0000256" key="7">
    <source>
        <dbReference type="ARBA" id="ARBA00022801"/>
    </source>
</evidence>
<dbReference type="Gene3D" id="3.30.10.20">
    <property type="match status" value="1"/>
</dbReference>
<dbReference type="SUPFAM" id="SSF53955">
    <property type="entry name" value="Lysozyme-like"/>
    <property type="match status" value="1"/>
</dbReference>
<organism evidence="17 18">
    <name type="scientific">Nocardioides daedukensis</name>
    <dbReference type="NCBI Taxonomy" id="634462"/>
    <lineage>
        <taxon>Bacteria</taxon>
        <taxon>Bacillati</taxon>
        <taxon>Actinomycetota</taxon>
        <taxon>Actinomycetes</taxon>
        <taxon>Propionibacteriales</taxon>
        <taxon>Nocardioidaceae</taxon>
        <taxon>Nocardioides</taxon>
    </lineage>
</organism>
<keyword evidence="11" id="KW-0961">Cell wall biogenesis/degradation</keyword>
<feature type="compositionally biased region" description="Basic and acidic residues" evidence="14">
    <location>
        <begin position="780"/>
        <end position="798"/>
    </location>
</feature>